<sequence>MPATDGSAASAGSGRADKAADDSSFSKVLSKSGEQEAGASRQDRTRDETDASDADVDQPTTKTATRAGERSFPAIDEALLAQLDALPDDISTGDLIRALAKAQAKGNGNSRGDKEPQVEIEGLDPELKAQLAKAMAAVRDRKETGEGEPVAAEQAAGEATAPETPVADLADVLQLLAGGKIDPTEKGKEPTKGDKAAKDEQKVLPGNLADAKTRDAANSTASDDDSSDGDRDFRFVRADGKGQPLVLRGEAASSPEQAEQKVVETVTVVDSRRYIAPVSTSNAASITAAMLGDNDWLGAMAPGSELANAAAQSSQGKVVHTLKLQMTPIDLGSVTATLRLSGEELSVQLTVDNAAAFRQLSNDQSDILKALRAQGLVVDQVQVTMQASSADRSADAGQNGSQNQQAGQQTFQPGNQGGERQQRGDAPGNTVRMTDERVADTTDVPASGNRGARPDQLYV</sequence>
<name>K2QUV2_9HYPH</name>
<evidence type="ECO:0000313" key="3">
    <source>
        <dbReference type="EMBL" id="EKF58957.1"/>
    </source>
</evidence>
<proteinExistence type="predicted"/>
<dbReference type="Proteomes" id="UP000007123">
    <property type="component" value="Unassembled WGS sequence"/>
</dbReference>
<feature type="region of interest" description="Disordered" evidence="1">
    <location>
        <begin position="134"/>
        <end position="237"/>
    </location>
</feature>
<dbReference type="InterPro" id="IPR038610">
    <property type="entry name" value="FliK-like_C_sf"/>
</dbReference>
<feature type="compositionally biased region" description="Low complexity" evidence="1">
    <location>
        <begin position="147"/>
        <end position="177"/>
    </location>
</feature>
<dbReference type="Pfam" id="PF02120">
    <property type="entry name" value="Flg_hook"/>
    <property type="match status" value="1"/>
</dbReference>
<organism evidence="3 4">
    <name type="scientific">Agrobacterium albertimagni AOL15</name>
    <dbReference type="NCBI Taxonomy" id="1156935"/>
    <lineage>
        <taxon>Bacteria</taxon>
        <taxon>Pseudomonadati</taxon>
        <taxon>Pseudomonadota</taxon>
        <taxon>Alphaproteobacteria</taxon>
        <taxon>Hyphomicrobiales</taxon>
        <taxon>Rhizobiaceae</taxon>
        <taxon>Rhizobium/Agrobacterium group</taxon>
        <taxon>Agrobacterium</taxon>
    </lineage>
</organism>
<reference evidence="3 4" key="1">
    <citation type="journal article" date="2012" name="J. Bacteriol.">
        <title>Draft Genome Sequence of Agrobacterium albertimagni Strain AOL15.</title>
        <authorList>
            <person name="Trimble W.L."/>
            <person name="Phung le T."/>
            <person name="Meyer F."/>
            <person name="Gilbert J.A."/>
            <person name="Silver S."/>
        </authorList>
    </citation>
    <scope>NUCLEOTIDE SEQUENCE [LARGE SCALE GENOMIC DNA]</scope>
    <source>
        <strain evidence="3 4">AOL15</strain>
    </source>
</reference>
<evidence type="ECO:0000313" key="4">
    <source>
        <dbReference type="Proteomes" id="UP000007123"/>
    </source>
</evidence>
<dbReference type="PATRIC" id="fig|1156935.5.peg.2409"/>
<dbReference type="InterPro" id="IPR021136">
    <property type="entry name" value="Flagellar_hook_control-like_C"/>
</dbReference>
<dbReference type="eggNOG" id="COG3144">
    <property type="taxonomic scope" value="Bacteria"/>
</dbReference>
<evidence type="ECO:0000259" key="2">
    <source>
        <dbReference type="Pfam" id="PF02120"/>
    </source>
</evidence>
<protein>
    <submittedName>
        <fullName evidence="3">Chemotaxis motility protein</fullName>
    </submittedName>
</protein>
<feature type="compositionally biased region" description="Basic and acidic residues" evidence="1">
    <location>
        <begin position="228"/>
        <end position="237"/>
    </location>
</feature>
<feature type="region of interest" description="Disordered" evidence="1">
    <location>
        <begin position="1"/>
        <end position="73"/>
    </location>
</feature>
<gene>
    <name evidence="3" type="ORF">QWE_11923</name>
</gene>
<dbReference type="STRING" id="1156935.QWE_11923"/>
<accession>K2QUV2</accession>
<feature type="domain" description="Flagellar hook-length control protein-like C-terminal" evidence="2">
    <location>
        <begin position="312"/>
        <end position="389"/>
    </location>
</feature>
<feature type="compositionally biased region" description="Basic and acidic residues" evidence="1">
    <location>
        <begin position="182"/>
        <end position="202"/>
    </location>
</feature>
<dbReference type="EMBL" id="ALJF01000010">
    <property type="protein sequence ID" value="EKF58957.1"/>
    <property type="molecule type" value="Genomic_DNA"/>
</dbReference>
<comment type="caution">
    <text evidence="3">The sequence shown here is derived from an EMBL/GenBank/DDBJ whole genome shotgun (WGS) entry which is preliminary data.</text>
</comment>
<feature type="region of interest" description="Disordered" evidence="1">
    <location>
        <begin position="388"/>
        <end position="459"/>
    </location>
</feature>
<dbReference type="AlphaFoldDB" id="K2QUV2"/>
<dbReference type="CDD" id="cd17470">
    <property type="entry name" value="T3SS_Flik_C"/>
    <property type="match status" value="1"/>
</dbReference>
<feature type="compositionally biased region" description="Low complexity" evidence="1">
    <location>
        <begin position="1"/>
        <end position="14"/>
    </location>
</feature>
<feature type="compositionally biased region" description="Low complexity" evidence="1">
    <location>
        <begin position="397"/>
        <end position="414"/>
    </location>
</feature>
<keyword evidence="4" id="KW-1185">Reference proteome</keyword>
<evidence type="ECO:0000256" key="1">
    <source>
        <dbReference type="SAM" id="MobiDB-lite"/>
    </source>
</evidence>
<dbReference type="Gene3D" id="3.30.750.140">
    <property type="match status" value="1"/>
</dbReference>